<dbReference type="InterPro" id="IPR011990">
    <property type="entry name" value="TPR-like_helical_dom_sf"/>
</dbReference>
<sequence length="1065" mass="116227">MISPCHAPAEAADDAAEAPTAAGPGDRPGAPAEGGATGRRHWTVRLPWAEGPKLARAEAASREPLRTSLVVLHVPTEQCELHVSNLTTGGYFRRARFEDECPNYFTNHLNYSELKAAARAPDSPPPPPSALSAVPPHSLLVLALADPAGVLGHVVLPDGQPQVRRRSRAMSEWQEALATVQVASANALEVQLSNWNSLLRSVARAQWRWASQTFQQLQITWARPTVVSYNCLLNIDEWQQQMACLQEMRRKRSSPNLITLNSALRRVPWHRGSELLEGALRGSQLQPDLITCSTLASQLSNEETWRRASSQVLEMAHKGFELSSVTCNALANSIQVGHWALSESLLCRQQLRQLQLDVISFAVFMSSVKAQDHWTMAQELLARTRWSGIRADHALGHLFLRSLEDRWHQALVFLEGGERPRSSGVSHALALATCASPAAWPFATALLDAFAPTRLAPQLGAFTSLLGGTPKWRMVGQLWSQMCLASLEPTEQTLKLAAGALEPRWRQAQAFAEGLLFQRRAGRCLSLGPWRRALLEVEEPAGRPGLLTACGWSMALEILQGSEMSVETMSYNAAITACEKSSRWSTAQQLLRHLRHRAGRPRGAMSAAAGAAGAATSTSFNAVASAYGPRWTQTLELLQMFGPRALEVSAVTISVAVSSCANGRAWQAAAAAATVANTAVFNAVLNGACSAPEHLHHGRRAPRAWRWALSTLTAMATSHVSQDVISLNSVISSCEKGSRWHVVIALLERMQGQRIPPDLFSLNSALQSCRRVRRWEVVLHLFGFMKSFSLQPDALSWDFAVSVCEDCARSAEGTALVGSLLSSCESLRFSREKAIVSIVASIVSIMKLSLVVPTETGGQNEILANPVMAPADQVAKAMSADKAAKEVTPFWGHMPLSKLMTPTGAPLGRHRGLRAPRRAADRLKKNLPVKNTFIDLDIGRPPSLEGFFNERQIRSAPGSQIEEAEEPPKEVGAPPVLCLATALSLTGSLKKPTYSSGAEGHGTRECHPCAFYWKEKGCSSGAECNFCHLCDPGEKKRRQKEKRMVWRSIDRMRQAFTGAMEPRVD</sequence>
<reference evidence="4 5" key="1">
    <citation type="submission" date="2024-02" db="EMBL/GenBank/DDBJ databases">
        <authorList>
            <person name="Chen Y."/>
            <person name="Shah S."/>
            <person name="Dougan E. K."/>
            <person name="Thang M."/>
            <person name="Chan C."/>
        </authorList>
    </citation>
    <scope>NUCLEOTIDE SEQUENCE [LARGE SCALE GENOMIC DNA]</scope>
</reference>
<proteinExistence type="predicted"/>
<accession>A0ABP0JS30</accession>
<evidence type="ECO:0000313" key="4">
    <source>
        <dbReference type="EMBL" id="CAK9017264.1"/>
    </source>
</evidence>
<evidence type="ECO:0000313" key="5">
    <source>
        <dbReference type="Proteomes" id="UP001642484"/>
    </source>
</evidence>
<organism evidence="4 5">
    <name type="scientific">Durusdinium trenchii</name>
    <dbReference type="NCBI Taxonomy" id="1381693"/>
    <lineage>
        <taxon>Eukaryota</taxon>
        <taxon>Sar</taxon>
        <taxon>Alveolata</taxon>
        <taxon>Dinophyceae</taxon>
        <taxon>Suessiales</taxon>
        <taxon>Symbiodiniaceae</taxon>
        <taxon>Durusdinium</taxon>
    </lineage>
</organism>
<dbReference type="EMBL" id="CAXAMN010006335">
    <property type="protein sequence ID" value="CAK9017264.1"/>
    <property type="molecule type" value="Genomic_DNA"/>
</dbReference>
<feature type="repeat" description="PPR" evidence="2">
    <location>
        <begin position="758"/>
        <end position="792"/>
    </location>
</feature>
<protein>
    <recommendedName>
        <fullName evidence="6">Pentatricopeptide repeat-containing protein, chloroplastic</fullName>
    </recommendedName>
</protein>
<evidence type="ECO:0000256" key="1">
    <source>
        <dbReference type="ARBA" id="ARBA00022737"/>
    </source>
</evidence>
<gene>
    <name evidence="4" type="ORF">CCMP2556_LOCUS12810</name>
</gene>
<evidence type="ECO:0000256" key="3">
    <source>
        <dbReference type="SAM" id="MobiDB-lite"/>
    </source>
</evidence>
<feature type="compositionally biased region" description="Low complexity" evidence="3">
    <location>
        <begin position="17"/>
        <end position="34"/>
    </location>
</feature>
<evidence type="ECO:0000256" key="2">
    <source>
        <dbReference type="PROSITE-ProRule" id="PRU00708"/>
    </source>
</evidence>
<dbReference type="PANTHER" id="PTHR47447:SF17">
    <property type="entry name" value="OS12G0638900 PROTEIN"/>
    <property type="match status" value="1"/>
</dbReference>
<keyword evidence="5" id="KW-1185">Reference proteome</keyword>
<dbReference type="Proteomes" id="UP001642484">
    <property type="component" value="Unassembled WGS sequence"/>
</dbReference>
<name>A0ABP0JS30_9DINO</name>
<feature type="region of interest" description="Disordered" evidence="3">
    <location>
        <begin position="1"/>
        <end position="39"/>
    </location>
</feature>
<keyword evidence="1" id="KW-0677">Repeat</keyword>
<dbReference type="PROSITE" id="PS51375">
    <property type="entry name" value="PPR"/>
    <property type="match status" value="2"/>
</dbReference>
<dbReference type="InterPro" id="IPR002885">
    <property type="entry name" value="PPR_rpt"/>
</dbReference>
<evidence type="ECO:0008006" key="6">
    <source>
        <dbReference type="Google" id="ProtNLM"/>
    </source>
</evidence>
<feature type="repeat" description="PPR" evidence="2">
    <location>
        <begin position="723"/>
        <end position="757"/>
    </location>
</feature>
<comment type="caution">
    <text evidence="4">The sequence shown here is derived from an EMBL/GenBank/DDBJ whole genome shotgun (WGS) entry which is preliminary data.</text>
</comment>
<dbReference type="PANTHER" id="PTHR47447">
    <property type="entry name" value="OS03G0856100 PROTEIN"/>
    <property type="match status" value="1"/>
</dbReference>
<dbReference type="Gene3D" id="1.25.40.10">
    <property type="entry name" value="Tetratricopeptide repeat domain"/>
    <property type="match status" value="4"/>
</dbReference>